<dbReference type="AlphaFoldDB" id="A0A6P2BN90"/>
<feature type="signal peptide" evidence="1">
    <location>
        <begin position="1"/>
        <end position="24"/>
    </location>
</feature>
<evidence type="ECO:0000313" key="2">
    <source>
        <dbReference type="EMBL" id="TVY99603.1"/>
    </source>
</evidence>
<comment type="caution">
    <text evidence="2">The sequence shown here is derived from an EMBL/GenBank/DDBJ whole genome shotgun (WGS) entry which is preliminary data.</text>
</comment>
<evidence type="ECO:0000313" key="3">
    <source>
        <dbReference type="Proteomes" id="UP000460272"/>
    </source>
</evidence>
<name>A0A6P2BN90_9ACTN</name>
<evidence type="ECO:0000256" key="1">
    <source>
        <dbReference type="SAM" id="SignalP"/>
    </source>
</evidence>
<keyword evidence="1" id="KW-0732">Signal</keyword>
<dbReference type="OrthoDB" id="4847885at2"/>
<organism evidence="2 3">
    <name type="scientific">Trebonia kvetii</name>
    <dbReference type="NCBI Taxonomy" id="2480626"/>
    <lineage>
        <taxon>Bacteria</taxon>
        <taxon>Bacillati</taxon>
        <taxon>Actinomycetota</taxon>
        <taxon>Actinomycetes</taxon>
        <taxon>Streptosporangiales</taxon>
        <taxon>Treboniaceae</taxon>
        <taxon>Trebonia</taxon>
    </lineage>
</organism>
<protein>
    <submittedName>
        <fullName evidence="2">Uncharacterized protein</fullName>
    </submittedName>
</protein>
<sequence>MASALIAVVTVLGAAVTGVLPASAGTAAAPPAARELLGVSCVTPRNCLAVGIDHNALKGAGGPLAETWNGTTWRTVGVKLPRGATAGILRGVSCESAARCVAVGWFSGKGTGKEFALGDTWNGKAWTPAQLPAPGAADASLSGVSCTSAANCVAVGSSTSGGLAAPLAEIWDGKRWTQTSPPASGGGLAISGLDAVSCVSRARCVAVSATRPRPVAVIESWNGKVWSIRKGPALPADIGAVLTGVSCRSAGSCVAVGSAMFATATVSFSVILNGTSWRDVAVPLPGGGMSGSHLYGVPCAVVNRCVAVGTIESYPKGVTTAAAVTWNGKAWKVTGVPAPGRGKASLFQDVTCLSATDCVAVGHAGPAGLANGTGLSGLWNGKSWRLVAAE</sequence>
<dbReference type="EMBL" id="RPFW01000012">
    <property type="protein sequence ID" value="TVY99603.1"/>
    <property type="molecule type" value="Genomic_DNA"/>
</dbReference>
<accession>A0A6P2BN90</accession>
<dbReference type="RefSeq" id="WP_145862091.1">
    <property type="nucleotide sequence ID" value="NZ_RPFW01000012.1"/>
</dbReference>
<keyword evidence="3" id="KW-1185">Reference proteome</keyword>
<reference evidence="2 3" key="1">
    <citation type="submission" date="2018-11" db="EMBL/GenBank/DDBJ databases">
        <title>Trebonia kvetii gen.nov., sp.nov., a novel acidophilic actinobacterium, and proposal of the new actinobacterial family Treboniaceae fam. nov.</title>
        <authorList>
            <person name="Rapoport D."/>
            <person name="Sagova-Mareckova M."/>
            <person name="Sedlacek I."/>
            <person name="Provaznik J."/>
            <person name="Kralova S."/>
            <person name="Pavlinic D."/>
            <person name="Benes V."/>
            <person name="Kopecky J."/>
        </authorList>
    </citation>
    <scope>NUCLEOTIDE SEQUENCE [LARGE SCALE GENOMIC DNA]</scope>
    <source>
        <strain evidence="2 3">15Tr583</strain>
    </source>
</reference>
<dbReference type="Proteomes" id="UP000460272">
    <property type="component" value="Unassembled WGS sequence"/>
</dbReference>
<proteinExistence type="predicted"/>
<feature type="chain" id="PRO_5026899848" evidence="1">
    <location>
        <begin position="25"/>
        <end position="390"/>
    </location>
</feature>
<gene>
    <name evidence="2" type="ORF">EAS64_40740</name>
</gene>